<reference evidence="1 2" key="1">
    <citation type="submission" date="2014-02" db="EMBL/GenBank/DDBJ databases">
        <authorList>
            <person name="Genoscope - CEA"/>
        </authorList>
    </citation>
    <scope>NUCLEOTIDE SEQUENCE [LARGE SCALE GENOMIC DNA]</scope>
    <source>
        <strain evidence="1 2">PCC 8005</strain>
    </source>
</reference>
<evidence type="ECO:0000313" key="2">
    <source>
        <dbReference type="Proteomes" id="UP000032946"/>
    </source>
</evidence>
<dbReference type="EMBL" id="FO818640">
    <property type="protein sequence ID" value="CDM94601.1"/>
    <property type="molecule type" value="Genomic_DNA"/>
</dbReference>
<name>A0A9P1KFT0_9CYAN</name>
<evidence type="ECO:0000313" key="1">
    <source>
        <dbReference type="EMBL" id="CDM94601.1"/>
    </source>
</evidence>
<sequence>MISTALSRLYSSLDFTGHGCPLLPFEEWDPNQLTLGVKPSRDNPLSSQNWAIIFYLYQCIKIY</sequence>
<keyword evidence="2" id="KW-1185">Reference proteome</keyword>
<gene>
    <name evidence="1" type="ORF">ARTHRO_20135</name>
</gene>
<proteinExistence type="predicted"/>
<organism evidence="1 2">
    <name type="scientific">Limnospira indica PCC 8005</name>
    <dbReference type="NCBI Taxonomy" id="376219"/>
    <lineage>
        <taxon>Bacteria</taxon>
        <taxon>Bacillati</taxon>
        <taxon>Cyanobacteriota</taxon>
        <taxon>Cyanophyceae</taxon>
        <taxon>Oscillatoriophycideae</taxon>
        <taxon>Oscillatoriales</taxon>
        <taxon>Sirenicapillariaceae</taxon>
        <taxon>Limnospira</taxon>
    </lineage>
</organism>
<accession>A0A9P1KFT0</accession>
<dbReference type="AlphaFoldDB" id="A0A9P1KFT0"/>
<dbReference type="Proteomes" id="UP000032946">
    <property type="component" value="Chromosome"/>
</dbReference>
<protein>
    <submittedName>
        <fullName evidence="1">Uncharacterized protein</fullName>
    </submittedName>
</protein>